<protein>
    <submittedName>
        <fullName evidence="2">Uncharacterized protein</fullName>
    </submittedName>
</protein>
<sequence>MRIIIYMTFNIALLFGLAALSAMVPLQRNDEQRFPKYTIETGNILREAGTNILIQYNENGKFGRGDAETLNILSGLEPIPWAKSDVYTSAPKGAQIGAKQYVDDGFYDFQAAVLYAYNAKTDIVPSYYNIFDCYPKKTGSGTQIIQTNDGTVPYWKYITFLPGVADEKCYGTTSAGTCKTTCSTYGKDLWITSGGDAGRQQIKTQLANFGPILDENNKTLLYGWSKNDDAMESTTFLGLKRVDGELQRVEVTYTRTDFFDTHYFVYQSIDCSQAVTSTTTDECPCPKETDAAYKTDERAKKGGVCYVEPTPDPPKVVVTASGATRAAWTVIATVLLLPLLSMW</sequence>
<reference evidence="2 3" key="1">
    <citation type="submission" date="2019-03" db="EMBL/GenBank/DDBJ databases">
        <title>Single cell metagenomics reveals metabolic interactions within the superorganism composed of flagellate Streblomastix strix and complex community of Bacteroidetes bacteria on its surface.</title>
        <authorList>
            <person name="Treitli S.C."/>
            <person name="Kolisko M."/>
            <person name="Husnik F."/>
            <person name="Keeling P."/>
            <person name="Hampl V."/>
        </authorList>
    </citation>
    <scope>NUCLEOTIDE SEQUENCE [LARGE SCALE GENOMIC DNA]</scope>
    <source>
        <strain evidence="2">ST1C</strain>
    </source>
</reference>
<name>A0A5J4VLY5_9EUKA</name>
<dbReference type="EMBL" id="SNRW01006238">
    <property type="protein sequence ID" value="KAA6383446.1"/>
    <property type="molecule type" value="Genomic_DNA"/>
</dbReference>
<proteinExistence type="predicted"/>
<keyword evidence="1" id="KW-0732">Signal</keyword>
<feature type="signal peptide" evidence="1">
    <location>
        <begin position="1"/>
        <end position="22"/>
    </location>
</feature>
<dbReference type="Proteomes" id="UP000324800">
    <property type="component" value="Unassembled WGS sequence"/>
</dbReference>
<evidence type="ECO:0000313" key="3">
    <source>
        <dbReference type="Proteomes" id="UP000324800"/>
    </source>
</evidence>
<accession>A0A5J4VLY5</accession>
<feature type="chain" id="PRO_5023866176" evidence="1">
    <location>
        <begin position="23"/>
        <end position="343"/>
    </location>
</feature>
<gene>
    <name evidence="2" type="ORF">EZS28_021023</name>
</gene>
<evidence type="ECO:0000313" key="2">
    <source>
        <dbReference type="EMBL" id="KAA6383446.1"/>
    </source>
</evidence>
<comment type="caution">
    <text evidence="2">The sequence shown here is derived from an EMBL/GenBank/DDBJ whole genome shotgun (WGS) entry which is preliminary data.</text>
</comment>
<evidence type="ECO:0000256" key="1">
    <source>
        <dbReference type="SAM" id="SignalP"/>
    </source>
</evidence>
<dbReference type="AlphaFoldDB" id="A0A5J4VLY5"/>
<organism evidence="2 3">
    <name type="scientific">Streblomastix strix</name>
    <dbReference type="NCBI Taxonomy" id="222440"/>
    <lineage>
        <taxon>Eukaryota</taxon>
        <taxon>Metamonada</taxon>
        <taxon>Preaxostyla</taxon>
        <taxon>Oxymonadida</taxon>
        <taxon>Streblomastigidae</taxon>
        <taxon>Streblomastix</taxon>
    </lineage>
</organism>